<gene>
    <name evidence="1" type="ORF">AEK19_MT0775</name>
</gene>
<dbReference type="AlphaFoldDB" id="A0A1Y0B0W1"/>
<name>A0A1Y0B0W1_9LAMI</name>
<proteinExistence type="predicted"/>
<organism evidence="1">
    <name type="scientific">Utricularia reniformis</name>
    <dbReference type="NCBI Taxonomy" id="192314"/>
    <lineage>
        <taxon>Eukaryota</taxon>
        <taxon>Viridiplantae</taxon>
        <taxon>Streptophyta</taxon>
        <taxon>Embryophyta</taxon>
        <taxon>Tracheophyta</taxon>
        <taxon>Spermatophyta</taxon>
        <taxon>Magnoliopsida</taxon>
        <taxon>eudicotyledons</taxon>
        <taxon>Gunneridae</taxon>
        <taxon>Pentapetalae</taxon>
        <taxon>asterids</taxon>
        <taxon>lamiids</taxon>
        <taxon>Lamiales</taxon>
        <taxon>Lentibulariaceae</taxon>
        <taxon>Utricularia</taxon>
    </lineage>
</organism>
<dbReference type="EMBL" id="KY774314">
    <property type="protein sequence ID" value="ART31018.1"/>
    <property type="molecule type" value="Genomic_DNA"/>
</dbReference>
<sequence length="47" mass="5356">MLFFLVMILGLKEKGPPSTKEGNSVLAPRKQLTQFDFGNKSYLPREE</sequence>
<evidence type="ECO:0000313" key="1">
    <source>
        <dbReference type="EMBL" id="ART31018.1"/>
    </source>
</evidence>
<geneLocation type="mitochondrion" evidence="1"/>
<protein>
    <submittedName>
        <fullName evidence="1">Uncharacterized protein</fullName>
    </submittedName>
</protein>
<reference evidence="1" key="1">
    <citation type="submission" date="2017-03" db="EMBL/GenBank/DDBJ databases">
        <title>The mitochondrial genome of the carnivorous plant Utricularia reniformis (Lentibulariaceae): structure, comparative analysis and evolutionary landmarks.</title>
        <authorList>
            <person name="Silva S.R."/>
            <person name="Alvarenga D.O."/>
            <person name="Michael T.P."/>
            <person name="Miranda V.F.O."/>
            <person name="Varani A.M."/>
        </authorList>
    </citation>
    <scope>NUCLEOTIDE SEQUENCE</scope>
</reference>
<accession>A0A1Y0B0W1</accession>
<keyword evidence="1" id="KW-0496">Mitochondrion</keyword>